<feature type="region of interest" description="Disordered" evidence="1">
    <location>
        <begin position="169"/>
        <end position="194"/>
    </location>
</feature>
<protein>
    <submittedName>
        <fullName evidence="2">Uncharacterized protein</fullName>
    </submittedName>
</protein>
<keyword evidence="3" id="KW-1185">Reference proteome</keyword>
<feature type="compositionally biased region" description="Polar residues" evidence="1">
    <location>
        <begin position="172"/>
        <end position="194"/>
    </location>
</feature>
<sequence>MIALPELPVSDESSSSTTSGCSSGDFTSGSSVSNPSTGPSDLSLVGRTNLTSINGLFGPGEKVTSTSALESCCLPSSSQSFGANGGISNSDGPIGCLAAPSTTPSVTVGDNLSGHVASTGGYNIGVNSSSLSDEDRDLLARLWSQLEPQTVVSFTPPPKPPLPWFLDKACSGSDSEQASPLSPDQQHLSIHPSSSCCQDFSDSGLYLNDPVTPTILRPRSDSSPLYHGQQLRTSSGPSLEPDSARLLSMQNCSAACSPLPIGRPPDQASEAAVIIVPSTSTLPASPNEIQLTLYLEAMANAVRGSWPSAAQSVLLSDKQRSLATLETKQSGHDNLFESQDTG</sequence>
<comment type="caution">
    <text evidence="2">The sequence shown here is derived from an EMBL/GenBank/DDBJ whole genome shotgun (WGS) entry which is preliminary data.</text>
</comment>
<proteinExistence type="predicted"/>
<accession>A0A448XGI4</accession>
<dbReference type="AlphaFoldDB" id="A0A448XGI4"/>
<reference evidence="2" key="1">
    <citation type="submission" date="2018-11" db="EMBL/GenBank/DDBJ databases">
        <authorList>
            <consortium name="Pathogen Informatics"/>
        </authorList>
    </citation>
    <scope>NUCLEOTIDE SEQUENCE</scope>
</reference>
<feature type="region of interest" description="Disordered" evidence="1">
    <location>
        <begin position="211"/>
        <end position="241"/>
    </location>
</feature>
<evidence type="ECO:0000313" key="3">
    <source>
        <dbReference type="Proteomes" id="UP000784294"/>
    </source>
</evidence>
<feature type="region of interest" description="Disordered" evidence="1">
    <location>
        <begin position="1"/>
        <end position="45"/>
    </location>
</feature>
<dbReference type="Proteomes" id="UP000784294">
    <property type="component" value="Unassembled WGS sequence"/>
</dbReference>
<feature type="compositionally biased region" description="Low complexity" evidence="1">
    <location>
        <begin position="10"/>
        <end position="33"/>
    </location>
</feature>
<feature type="compositionally biased region" description="Polar residues" evidence="1">
    <location>
        <begin position="34"/>
        <end position="45"/>
    </location>
</feature>
<name>A0A448XGI4_9PLAT</name>
<evidence type="ECO:0000313" key="2">
    <source>
        <dbReference type="EMBL" id="VEL36001.1"/>
    </source>
</evidence>
<dbReference type="EMBL" id="CAAALY010251175">
    <property type="protein sequence ID" value="VEL36001.1"/>
    <property type="molecule type" value="Genomic_DNA"/>
</dbReference>
<gene>
    <name evidence="2" type="ORF">PXEA_LOCUS29441</name>
</gene>
<organism evidence="2 3">
    <name type="scientific">Protopolystoma xenopodis</name>
    <dbReference type="NCBI Taxonomy" id="117903"/>
    <lineage>
        <taxon>Eukaryota</taxon>
        <taxon>Metazoa</taxon>
        <taxon>Spiralia</taxon>
        <taxon>Lophotrochozoa</taxon>
        <taxon>Platyhelminthes</taxon>
        <taxon>Monogenea</taxon>
        <taxon>Polyopisthocotylea</taxon>
        <taxon>Polystomatidea</taxon>
        <taxon>Polystomatidae</taxon>
        <taxon>Protopolystoma</taxon>
    </lineage>
</organism>
<evidence type="ECO:0000256" key="1">
    <source>
        <dbReference type="SAM" id="MobiDB-lite"/>
    </source>
</evidence>